<dbReference type="EMBL" id="GL883010">
    <property type="protein sequence ID" value="EGG21309.1"/>
    <property type="molecule type" value="Genomic_DNA"/>
</dbReference>
<dbReference type="Proteomes" id="UP000007797">
    <property type="component" value="Unassembled WGS sequence"/>
</dbReference>
<proteinExistence type="predicted"/>
<dbReference type="RefSeq" id="XP_004359159.1">
    <property type="nucleotide sequence ID" value="XM_004359102.1"/>
</dbReference>
<dbReference type="OrthoDB" id="17649at2759"/>
<protein>
    <submittedName>
        <fullName evidence="1">Uncharacterized protein</fullName>
    </submittedName>
</protein>
<keyword evidence="2" id="KW-1185">Reference proteome</keyword>
<gene>
    <name evidence="1" type="ORF">DFA_01190</name>
</gene>
<accession>F4PRA9</accession>
<dbReference type="GeneID" id="14873230"/>
<reference evidence="2" key="1">
    <citation type="journal article" date="2011" name="Genome Res.">
        <title>Phylogeny-wide analysis of social amoeba genomes highlights ancient origins for complex intercellular communication.</title>
        <authorList>
            <person name="Heidel A.J."/>
            <person name="Lawal H.M."/>
            <person name="Felder M."/>
            <person name="Schilde C."/>
            <person name="Helps N.R."/>
            <person name="Tunggal B."/>
            <person name="Rivero F."/>
            <person name="John U."/>
            <person name="Schleicher M."/>
            <person name="Eichinger L."/>
            <person name="Platzer M."/>
            <person name="Noegel A.A."/>
            <person name="Schaap P."/>
            <person name="Gloeckner G."/>
        </authorList>
    </citation>
    <scope>NUCLEOTIDE SEQUENCE [LARGE SCALE GENOMIC DNA]</scope>
    <source>
        <strain evidence="2">SH3</strain>
    </source>
</reference>
<organism evidence="1 2">
    <name type="scientific">Cavenderia fasciculata</name>
    <name type="common">Slime mold</name>
    <name type="synonym">Dictyostelium fasciculatum</name>
    <dbReference type="NCBI Taxonomy" id="261658"/>
    <lineage>
        <taxon>Eukaryota</taxon>
        <taxon>Amoebozoa</taxon>
        <taxon>Evosea</taxon>
        <taxon>Eumycetozoa</taxon>
        <taxon>Dictyostelia</taxon>
        <taxon>Acytosteliales</taxon>
        <taxon>Cavenderiaceae</taxon>
        <taxon>Cavenderia</taxon>
    </lineage>
</organism>
<dbReference type="KEGG" id="dfa:DFA_01190"/>
<sequence>MTDYNVIFVLPGGKQVKDKIENDITFQNLKQVIGKYANSSTFSLALSSDGSKPIKAVNWTKLNTIDTFKKSFPLGLINNNEIEFNDNTDSFICKIYVL</sequence>
<name>F4PRA9_CACFS</name>
<dbReference type="OMA" id="MADYNCI"/>
<dbReference type="AlphaFoldDB" id="F4PRA9"/>
<evidence type="ECO:0000313" key="1">
    <source>
        <dbReference type="EMBL" id="EGG21309.1"/>
    </source>
</evidence>
<evidence type="ECO:0000313" key="2">
    <source>
        <dbReference type="Proteomes" id="UP000007797"/>
    </source>
</evidence>